<evidence type="ECO:0000313" key="2">
    <source>
        <dbReference type="Proteomes" id="UP000237819"/>
    </source>
</evidence>
<sequence>MTIPKKGRRTIVVDDVAFHYKVSVERAERIVIQLATGSGVCLFILPHSIMKPSHIADATRFALSRGCLPGENSDDCWLAFDAGSKGGSLLEFIPNDDFRVVTYATCGRLNADLDSTKCADRRRWYERPIKPDN</sequence>
<name>A0A2S8GP41_9BACT</name>
<reference evidence="1 2" key="1">
    <citation type="submission" date="2018-02" db="EMBL/GenBank/DDBJ databases">
        <title>Comparative genomes isolates from brazilian mangrove.</title>
        <authorList>
            <person name="Araujo J.E."/>
            <person name="Taketani R.G."/>
            <person name="Silva M.C.P."/>
            <person name="Loureco M.V."/>
            <person name="Andreote F.D."/>
        </authorList>
    </citation>
    <scope>NUCLEOTIDE SEQUENCE [LARGE SCALE GENOMIC DNA]</scope>
    <source>
        <strain evidence="1 2">Nap-Phe MGV</strain>
    </source>
</reference>
<evidence type="ECO:0000313" key="1">
    <source>
        <dbReference type="EMBL" id="PQO45774.1"/>
    </source>
</evidence>
<dbReference type="AlphaFoldDB" id="A0A2S8GP41"/>
<dbReference type="EMBL" id="PUHZ01000013">
    <property type="protein sequence ID" value="PQO45774.1"/>
    <property type="molecule type" value="Genomic_DNA"/>
</dbReference>
<protein>
    <submittedName>
        <fullName evidence="1">Uncharacterized protein</fullName>
    </submittedName>
</protein>
<proteinExistence type="predicted"/>
<comment type="caution">
    <text evidence="1">The sequence shown here is derived from an EMBL/GenBank/DDBJ whole genome shotgun (WGS) entry which is preliminary data.</text>
</comment>
<dbReference type="Proteomes" id="UP000237819">
    <property type="component" value="Unassembled WGS sequence"/>
</dbReference>
<gene>
    <name evidence="1" type="ORF">C5Y93_12670</name>
</gene>
<organism evidence="1 2">
    <name type="scientific">Blastopirellula marina</name>
    <dbReference type="NCBI Taxonomy" id="124"/>
    <lineage>
        <taxon>Bacteria</taxon>
        <taxon>Pseudomonadati</taxon>
        <taxon>Planctomycetota</taxon>
        <taxon>Planctomycetia</taxon>
        <taxon>Pirellulales</taxon>
        <taxon>Pirellulaceae</taxon>
        <taxon>Blastopirellula</taxon>
    </lineage>
</organism>
<accession>A0A2S8GP41</accession>